<name>A0A6H1U2X3_9CYAN</name>
<dbReference type="EMBL" id="CP051167">
    <property type="protein sequence ID" value="QIZ71969.1"/>
    <property type="molecule type" value="Genomic_DNA"/>
</dbReference>
<dbReference type="RefSeq" id="WP_168570120.1">
    <property type="nucleotide sequence ID" value="NZ_CP051167.1"/>
</dbReference>
<organism evidence="1 2">
    <name type="scientific">Oxynema aestuarii AP17</name>
    <dbReference type="NCBI Taxonomy" id="2064643"/>
    <lineage>
        <taxon>Bacteria</taxon>
        <taxon>Bacillati</taxon>
        <taxon>Cyanobacteriota</taxon>
        <taxon>Cyanophyceae</taxon>
        <taxon>Oscillatoriophycideae</taxon>
        <taxon>Oscillatoriales</taxon>
        <taxon>Oscillatoriaceae</taxon>
        <taxon>Oxynema</taxon>
        <taxon>Oxynema aestuarii</taxon>
    </lineage>
</organism>
<accession>A0A6H1U2X3</accession>
<reference evidence="1 2" key="1">
    <citation type="submission" date="2020-04" db="EMBL/GenBank/DDBJ databases">
        <authorList>
            <person name="Basu S."/>
            <person name="Maruthanayagam V."/>
            <person name="Chakraborty S."/>
            <person name="Pramanik A."/>
            <person name="Mukherjee J."/>
            <person name="Brink B."/>
        </authorList>
    </citation>
    <scope>NUCLEOTIDE SEQUENCE [LARGE SCALE GENOMIC DNA]</scope>
    <source>
        <strain evidence="1 2">AP17</strain>
    </source>
</reference>
<dbReference type="Proteomes" id="UP000500857">
    <property type="component" value="Chromosome"/>
</dbReference>
<gene>
    <name evidence="1" type="ORF">HCG48_16415</name>
</gene>
<dbReference type="KEGG" id="oxy:HCG48_16415"/>
<evidence type="ECO:0000313" key="1">
    <source>
        <dbReference type="EMBL" id="QIZ71969.1"/>
    </source>
</evidence>
<sequence length="47" mass="5402">MLTGLGDRLPIVYKILTNPRIELCDRFGVETCDRGRSPCRLNCQLKH</sequence>
<keyword evidence="2" id="KW-1185">Reference proteome</keyword>
<evidence type="ECO:0000313" key="2">
    <source>
        <dbReference type="Proteomes" id="UP000500857"/>
    </source>
</evidence>
<dbReference type="AlphaFoldDB" id="A0A6H1U2X3"/>
<protein>
    <submittedName>
        <fullName evidence="1">Uncharacterized protein</fullName>
    </submittedName>
</protein>
<proteinExistence type="predicted"/>